<dbReference type="PANTHER" id="PTHR43585">
    <property type="entry name" value="FUMIPYRROLE BIOSYNTHESIS PROTEIN C"/>
    <property type="match status" value="1"/>
</dbReference>
<evidence type="ECO:0000313" key="6">
    <source>
        <dbReference type="EMBL" id="GAA2482791.1"/>
    </source>
</evidence>
<name>A0ABN3LGX4_9ACTN</name>
<keyword evidence="7" id="KW-1185">Reference proteome</keyword>
<keyword evidence="3 4" id="KW-0067">ATP-binding</keyword>
<protein>
    <recommendedName>
        <fullName evidence="5">ATP-grasp domain-containing protein</fullName>
    </recommendedName>
</protein>
<organism evidence="6 7">
    <name type="scientific">Streptomyces gobitricini</name>
    <dbReference type="NCBI Taxonomy" id="68211"/>
    <lineage>
        <taxon>Bacteria</taxon>
        <taxon>Bacillati</taxon>
        <taxon>Actinomycetota</taxon>
        <taxon>Actinomycetes</taxon>
        <taxon>Kitasatosporales</taxon>
        <taxon>Streptomycetaceae</taxon>
        <taxon>Streptomyces</taxon>
    </lineage>
</organism>
<dbReference type="InterPro" id="IPR011761">
    <property type="entry name" value="ATP-grasp"/>
</dbReference>
<evidence type="ECO:0000256" key="4">
    <source>
        <dbReference type="PROSITE-ProRule" id="PRU00409"/>
    </source>
</evidence>
<feature type="domain" description="ATP-grasp" evidence="5">
    <location>
        <begin position="123"/>
        <end position="318"/>
    </location>
</feature>
<dbReference type="Proteomes" id="UP001499942">
    <property type="component" value="Unassembled WGS sequence"/>
</dbReference>
<sequence>MTNVLVLGGAAAPDTGFVRDICERAMNQFTDRGARVVLTDTAENLAAAPDLAARAAETHVLDFADPAACRAWAVEHARTHTVDAVVGYRESAGPGVAAVAQALGLPGNSPDAVRRIRVKDAARRHLADCGFLQPALRLCAGPEEILAFLAECDGPVVVKPRTGSNSQGVSRVDRAEDAVPAYRAAKDDGGLVLAEEFVHGREYSVEGLIVGGTPHILAVTAKQLFDGTFVEAGHAMPAPLTARDEGDIVLETRAALLALGITTGPFHVECWTTERGVVLGEFHARQGGDWIHAMLEWCNPGFELYGTCLDDLLGRPVPLPKSPSRAAVSQFFSLPPGVCRPRGWEEVLAHPRVMAGSLATTLTAGGPVTSNLARHGSLVVTGADIAEARRLADRLLAGLIHGNAGGGRKRTATGVTGRTG</sequence>
<evidence type="ECO:0000256" key="1">
    <source>
        <dbReference type="ARBA" id="ARBA00022598"/>
    </source>
</evidence>
<dbReference type="Gene3D" id="3.40.50.20">
    <property type="match status" value="1"/>
</dbReference>
<evidence type="ECO:0000256" key="3">
    <source>
        <dbReference type="ARBA" id="ARBA00022840"/>
    </source>
</evidence>
<dbReference type="InterPro" id="IPR041472">
    <property type="entry name" value="BL00235/CARNS1_N"/>
</dbReference>
<evidence type="ECO:0000313" key="7">
    <source>
        <dbReference type="Proteomes" id="UP001499942"/>
    </source>
</evidence>
<comment type="caution">
    <text evidence="6">The sequence shown here is derived from an EMBL/GenBank/DDBJ whole genome shotgun (WGS) entry which is preliminary data.</text>
</comment>
<evidence type="ECO:0000259" key="5">
    <source>
        <dbReference type="PROSITE" id="PS50975"/>
    </source>
</evidence>
<dbReference type="Pfam" id="PF13535">
    <property type="entry name" value="ATP-grasp_4"/>
    <property type="match status" value="1"/>
</dbReference>
<dbReference type="EMBL" id="BAAASR010000006">
    <property type="protein sequence ID" value="GAA2482791.1"/>
    <property type="molecule type" value="Genomic_DNA"/>
</dbReference>
<dbReference type="PROSITE" id="PS50975">
    <property type="entry name" value="ATP_GRASP"/>
    <property type="match status" value="1"/>
</dbReference>
<keyword evidence="1" id="KW-0436">Ligase</keyword>
<proteinExistence type="predicted"/>
<dbReference type="Pfam" id="PF18130">
    <property type="entry name" value="ATPgrasp_N"/>
    <property type="match status" value="1"/>
</dbReference>
<dbReference type="InterPro" id="IPR052032">
    <property type="entry name" value="ATP-dep_AA_Ligase"/>
</dbReference>
<dbReference type="Gene3D" id="3.30.470.20">
    <property type="entry name" value="ATP-grasp fold, B domain"/>
    <property type="match status" value="1"/>
</dbReference>
<dbReference type="SUPFAM" id="SSF56059">
    <property type="entry name" value="Glutathione synthetase ATP-binding domain-like"/>
    <property type="match status" value="1"/>
</dbReference>
<gene>
    <name evidence="6" type="ORF">GCM10010393_11890</name>
</gene>
<reference evidence="6 7" key="1">
    <citation type="journal article" date="2019" name="Int. J. Syst. Evol. Microbiol.">
        <title>The Global Catalogue of Microorganisms (GCM) 10K type strain sequencing project: providing services to taxonomists for standard genome sequencing and annotation.</title>
        <authorList>
            <consortium name="The Broad Institute Genomics Platform"/>
            <consortium name="The Broad Institute Genome Sequencing Center for Infectious Disease"/>
            <person name="Wu L."/>
            <person name="Ma J."/>
        </authorList>
    </citation>
    <scope>NUCLEOTIDE SEQUENCE [LARGE SCALE GENOMIC DNA]</scope>
    <source>
        <strain evidence="6 7">JCM 5062</strain>
    </source>
</reference>
<evidence type="ECO:0000256" key="2">
    <source>
        <dbReference type="ARBA" id="ARBA00022741"/>
    </source>
</evidence>
<dbReference type="PANTHER" id="PTHR43585:SF2">
    <property type="entry name" value="ATP-GRASP ENZYME FSQD"/>
    <property type="match status" value="1"/>
</dbReference>
<dbReference type="RefSeq" id="WP_344357274.1">
    <property type="nucleotide sequence ID" value="NZ_BAAASR010000006.1"/>
</dbReference>
<keyword evidence="2 4" id="KW-0547">Nucleotide-binding</keyword>
<accession>A0ABN3LGX4</accession>